<dbReference type="InterPro" id="IPR023404">
    <property type="entry name" value="rSAM_horseshoe"/>
</dbReference>
<dbReference type="InterPro" id="IPR007197">
    <property type="entry name" value="rSAM"/>
</dbReference>
<proteinExistence type="predicted"/>
<dbReference type="InterPro" id="IPR006638">
    <property type="entry name" value="Elp3/MiaA/NifB-like_rSAM"/>
</dbReference>
<comment type="cofactor">
    <cofactor evidence="1">
        <name>[4Fe-4S] cluster</name>
        <dbReference type="ChEBI" id="CHEBI:49883"/>
    </cofactor>
</comment>
<dbReference type="AlphaFoldDB" id="A0AAW5F8B7"/>
<sequence>MKFLLVAVNAKYIHSNLGIYSLNKYAQEKLETRRAQGEAFPGIQIEMGEYTINQQMELVLQDIYRRSPDVAGFSCYIWNILYVKELVRDLKKVMPQLTIWLGGPEVSYNGEEMLRELPEVTGVMAGEGEETFFRLVESCGMSFMESKEAGKRWNHSRLEELLKDRPGFIFRKSDGTISAGAPAPLMELSRIPFSYGSLEGLEHRIIYYESSRGCPFSCSYCLSSIDKTVRFRDLDMVKKELSFFLEKRVPQVKFVDRTFNCRKSHAMEIWKFILEHDNGVTNFHFEISADLLEEEELALLKQMRPGLIQLEIGVQTTNPEAIREIRRRMDLEKLERNVHAVNSFRNIHQHLDLIAGLPYEGYESFRKSFNEVYRMEPEQLQLGFLKVLKGSYMEEMAGEYGLLYKSQPPYEVLSTRWLGYDDIIRLKGVEEMVEVHYNSGQFRNVLKELVKEFDTPFDLYRELAGYYDGNRITGISHSRLARYEILYRFINETVLKGREEEKRELYRDLLMYDLYLRENAKSRPSFAREQAPFKEAVKQFFIKEAKMPSLLEGYEDYDSRQISKMAHAEGMRDQSVILFDYRNRDALFGNARAFRLFLSGGELVGSERLT</sequence>
<dbReference type="EMBL" id="JAINVB010000001">
    <property type="protein sequence ID" value="MCK0088096.1"/>
    <property type="molecule type" value="Genomic_DNA"/>
</dbReference>
<keyword evidence="2" id="KW-0949">S-adenosyl-L-methionine</keyword>
<dbReference type="PANTHER" id="PTHR43409">
    <property type="entry name" value="ANAEROBIC MAGNESIUM-PROTOPORPHYRIN IX MONOMETHYL ESTER CYCLASE-RELATED"/>
    <property type="match status" value="1"/>
</dbReference>
<dbReference type="GO" id="GO:0046872">
    <property type="term" value="F:metal ion binding"/>
    <property type="evidence" value="ECO:0007669"/>
    <property type="project" value="UniProtKB-KW"/>
</dbReference>
<evidence type="ECO:0000259" key="6">
    <source>
        <dbReference type="PROSITE" id="PS51332"/>
    </source>
</evidence>
<dbReference type="GO" id="GO:0051536">
    <property type="term" value="F:iron-sulfur cluster binding"/>
    <property type="evidence" value="ECO:0007669"/>
    <property type="project" value="UniProtKB-KW"/>
</dbReference>
<evidence type="ECO:0000256" key="3">
    <source>
        <dbReference type="ARBA" id="ARBA00022723"/>
    </source>
</evidence>
<evidence type="ECO:0000313" key="8">
    <source>
        <dbReference type="EMBL" id="MCK0088096.1"/>
    </source>
</evidence>
<dbReference type="SUPFAM" id="SSF102114">
    <property type="entry name" value="Radical SAM enzymes"/>
    <property type="match status" value="1"/>
</dbReference>
<feature type="domain" description="B12-binding" evidence="6">
    <location>
        <begin position="1"/>
        <end position="146"/>
    </location>
</feature>
<dbReference type="GO" id="GO:0005829">
    <property type="term" value="C:cytosol"/>
    <property type="evidence" value="ECO:0007669"/>
    <property type="project" value="TreeGrafter"/>
</dbReference>
<evidence type="ECO:0000256" key="1">
    <source>
        <dbReference type="ARBA" id="ARBA00001966"/>
    </source>
</evidence>
<dbReference type="GO" id="GO:0003824">
    <property type="term" value="F:catalytic activity"/>
    <property type="evidence" value="ECO:0007669"/>
    <property type="project" value="InterPro"/>
</dbReference>
<organism evidence="8 9">
    <name type="scientific">Clostridium symbiosum</name>
    <name type="common">Bacteroides symbiosus</name>
    <dbReference type="NCBI Taxonomy" id="1512"/>
    <lineage>
        <taxon>Bacteria</taxon>
        <taxon>Bacillati</taxon>
        <taxon>Bacillota</taxon>
        <taxon>Clostridia</taxon>
        <taxon>Lachnospirales</taxon>
        <taxon>Lachnospiraceae</taxon>
        <taxon>Otoolea</taxon>
    </lineage>
</organism>
<reference evidence="8" key="1">
    <citation type="journal article" date="2022" name="Cell Host Microbe">
        <title>Colonization of the live biotherapeutic product VE303 and modulation of the microbiota and metabolites in healthy volunteers.</title>
        <authorList>
            <person name="Dsouza M."/>
            <person name="Menon R."/>
            <person name="Crossette E."/>
            <person name="Bhattarai S.K."/>
            <person name="Schneider J."/>
            <person name="Kim Y.G."/>
            <person name="Reddy S."/>
            <person name="Caballero S."/>
            <person name="Felix C."/>
            <person name="Cornacchione L."/>
            <person name="Hendrickson J."/>
            <person name="Watson A.R."/>
            <person name="Minot S.S."/>
            <person name="Greenfield N."/>
            <person name="Schopf L."/>
            <person name="Szabady R."/>
            <person name="Patarroyo J."/>
            <person name="Smith W."/>
            <person name="Harrison P."/>
            <person name="Kuijper E.J."/>
            <person name="Kelly C.P."/>
            <person name="Olle B."/>
            <person name="Bobilev D."/>
            <person name="Silber J.L."/>
            <person name="Bucci V."/>
            <person name="Roberts B."/>
            <person name="Faith J."/>
            <person name="Norman J.M."/>
        </authorList>
    </citation>
    <scope>NUCLEOTIDE SEQUENCE</scope>
    <source>
        <strain evidence="8">VE303-04</strain>
    </source>
</reference>
<dbReference type="Gene3D" id="3.80.30.20">
    <property type="entry name" value="tm_1862 like domain"/>
    <property type="match status" value="1"/>
</dbReference>
<keyword evidence="5" id="KW-0411">Iron-sulfur</keyword>
<dbReference type="Pfam" id="PF04055">
    <property type="entry name" value="Radical_SAM"/>
    <property type="match status" value="1"/>
</dbReference>
<keyword evidence="3" id="KW-0479">Metal-binding</keyword>
<dbReference type="GO" id="GO:0031419">
    <property type="term" value="F:cobalamin binding"/>
    <property type="evidence" value="ECO:0007669"/>
    <property type="project" value="InterPro"/>
</dbReference>
<dbReference type="InterPro" id="IPR051198">
    <property type="entry name" value="BchE-like"/>
</dbReference>
<evidence type="ECO:0000256" key="4">
    <source>
        <dbReference type="ARBA" id="ARBA00023004"/>
    </source>
</evidence>
<dbReference type="Pfam" id="PF13311">
    <property type="entry name" value="DUF4080"/>
    <property type="match status" value="1"/>
</dbReference>
<dbReference type="InterPro" id="IPR058240">
    <property type="entry name" value="rSAM_sf"/>
</dbReference>
<dbReference type="SMART" id="SM00729">
    <property type="entry name" value="Elp3"/>
    <property type="match status" value="1"/>
</dbReference>
<evidence type="ECO:0000256" key="2">
    <source>
        <dbReference type="ARBA" id="ARBA00022691"/>
    </source>
</evidence>
<evidence type="ECO:0000313" key="9">
    <source>
        <dbReference type="Proteomes" id="UP001203136"/>
    </source>
</evidence>
<dbReference type="PROSITE" id="PS51332">
    <property type="entry name" value="B12_BINDING"/>
    <property type="match status" value="1"/>
</dbReference>
<dbReference type="PROSITE" id="PS51918">
    <property type="entry name" value="RADICAL_SAM"/>
    <property type="match status" value="1"/>
</dbReference>
<dbReference type="Proteomes" id="UP001203136">
    <property type="component" value="Unassembled WGS sequence"/>
</dbReference>
<feature type="domain" description="Radical SAM core" evidence="7">
    <location>
        <begin position="200"/>
        <end position="430"/>
    </location>
</feature>
<dbReference type="InterPro" id="IPR025288">
    <property type="entry name" value="DUF4080"/>
</dbReference>
<dbReference type="RefSeq" id="WP_024739630.1">
    <property type="nucleotide sequence ID" value="NZ_JAINVB010000001.1"/>
</dbReference>
<dbReference type="SFLD" id="SFLDS00029">
    <property type="entry name" value="Radical_SAM"/>
    <property type="match status" value="1"/>
</dbReference>
<dbReference type="Pfam" id="PF02310">
    <property type="entry name" value="B12-binding"/>
    <property type="match status" value="1"/>
</dbReference>
<accession>A0AAW5F8B7</accession>
<dbReference type="PANTHER" id="PTHR43409:SF16">
    <property type="entry name" value="SLR0320 PROTEIN"/>
    <property type="match status" value="1"/>
</dbReference>
<comment type="caution">
    <text evidence="8">The sequence shown here is derived from an EMBL/GenBank/DDBJ whole genome shotgun (WGS) entry which is preliminary data.</text>
</comment>
<gene>
    <name evidence="8" type="ORF">K5I21_19915</name>
</gene>
<dbReference type="SFLD" id="SFLDG01082">
    <property type="entry name" value="B12-binding_domain_containing"/>
    <property type="match status" value="1"/>
</dbReference>
<protein>
    <submittedName>
        <fullName evidence="8">B12-binding domain-containing radical SAM protein</fullName>
    </submittedName>
</protein>
<name>A0AAW5F8B7_CLOSY</name>
<dbReference type="Gene3D" id="3.40.50.280">
    <property type="entry name" value="Cobalamin-binding domain"/>
    <property type="match status" value="1"/>
</dbReference>
<evidence type="ECO:0000256" key="5">
    <source>
        <dbReference type="ARBA" id="ARBA00023014"/>
    </source>
</evidence>
<evidence type="ECO:0000259" key="7">
    <source>
        <dbReference type="PROSITE" id="PS51918"/>
    </source>
</evidence>
<keyword evidence="4" id="KW-0408">Iron</keyword>
<dbReference type="InterPro" id="IPR006158">
    <property type="entry name" value="Cobalamin-bd"/>
</dbReference>
<dbReference type="CDD" id="cd02068">
    <property type="entry name" value="radical_SAM_B12_BD"/>
    <property type="match status" value="1"/>
</dbReference>